<evidence type="ECO:0000313" key="1">
    <source>
        <dbReference type="EMBL" id="PZO37861.1"/>
    </source>
</evidence>
<sequence>MPESFKDQQHPQYKSDRQVVSQLLAGEASDYNLVELARLMTRYDGFPGARDIQADLKKALARWQLTEAELFEKTRAIHQQGEVYKGLGRGREDWS</sequence>
<gene>
    <name evidence="1" type="ORF">DCF17_15320</name>
</gene>
<evidence type="ECO:0000313" key="2">
    <source>
        <dbReference type="Proteomes" id="UP000249081"/>
    </source>
</evidence>
<dbReference type="Proteomes" id="UP000249081">
    <property type="component" value="Unassembled WGS sequence"/>
</dbReference>
<reference evidence="1 2" key="2">
    <citation type="submission" date="2018-06" db="EMBL/GenBank/DDBJ databases">
        <title>Metagenomic assembly of (sub)arctic Cyanobacteria and their associated microbiome from non-axenic cultures.</title>
        <authorList>
            <person name="Baurain D."/>
        </authorList>
    </citation>
    <scope>NUCLEOTIDE SEQUENCE [LARGE SCALE GENOMIC DNA]</scope>
    <source>
        <strain evidence="1">ULC041bin1</strain>
    </source>
</reference>
<organism evidence="1 2">
    <name type="scientific">Shackletoniella antarctica</name>
    <dbReference type="NCBI Taxonomy" id="268115"/>
    <lineage>
        <taxon>Bacteria</taxon>
        <taxon>Bacillati</taxon>
        <taxon>Cyanobacteriota</taxon>
        <taxon>Cyanophyceae</taxon>
        <taxon>Oculatellales</taxon>
        <taxon>Oculatellaceae</taxon>
        <taxon>Shackletoniella</taxon>
    </lineage>
</organism>
<name>A0A2W4XQM4_9CYAN</name>
<protein>
    <submittedName>
        <fullName evidence="1">DUF3288 domain-containing protein</fullName>
    </submittedName>
</protein>
<proteinExistence type="predicted"/>
<reference evidence="2" key="1">
    <citation type="submission" date="2018-04" db="EMBL/GenBank/DDBJ databases">
        <authorList>
            <person name="Cornet L."/>
        </authorList>
    </citation>
    <scope>NUCLEOTIDE SEQUENCE [LARGE SCALE GENOMIC DNA]</scope>
</reference>
<comment type="caution">
    <text evidence="1">The sequence shown here is derived from an EMBL/GenBank/DDBJ whole genome shotgun (WGS) entry which is preliminary data.</text>
</comment>
<dbReference type="EMBL" id="QBMN01000113">
    <property type="protein sequence ID" value="PZO37861.1"/>
    <property type="molecule type" value="Genomic_DNA"/>
</dbReference>
<dbReference type="InterPro" id="IPR021705">
    <property type="entry name" value="DUF3288"/>
</dbReference>
<dbReference type="Pfam" id="PF11691">
    <property type="entry name" value="DUF3288"/>
    <property type="match status" value="1"/>
</dbReference>
<dbReference type="AlphaFoldDB" id="A0A2W4XQM4"/>
<accession>A0A2W4XQM4</accession>